<dbReference type="OrthoDB" id="5953685at2"/>
<accession>A0A369UKY9</accession>
<evidence type="ECO:0000313" key="1">
    <source>
        <dbReference type="EMBL" id="RDD81432.1"/>
    </source>
</evidence>
<gene>
    <name evidence="1" type="ORF">DVJ77_12020</name>
</gene>
<dbReference type="Proteomes" id="UP000253782">
    <property type="component" value="Unassembled WGS sequence"/>
</dbReference>
<keyword evidence="2" id="KW-1185">Reference proteome</keyword>
<dbReference type="RefSeq" id="WP_114845775.1">
    <property type="nucleotide sequence ID" value="NZ_JBHSPE010000020.1"/>
</dbReference>
<dbReference type="InterPro" id="IPR036429">
    <property type="entry name" value="SpoA-like_sf"/>
</dbReference>
<dbReference type="EMBL" id="QQAH01000010">
    <property type="protein sequence ID" value="RDD81432.1"/>
    <property type="molecule type" value="Genomic_DNA"/>
</dbReference>
<protein>
    <recommendedName>
        <fullName evidence="3">Flagellar motor switch protein FliN-like C-terminal domain-containing protein</fullName>
    </recommendedName>
</protein>
<proteinExistence type="predicted"/>
<evidence type="ECO:0000313" key="2">
    <source>
        <dbReference type="Proteomes" id="UP000253782"/>
    </source>
</evidence>
<sequence length="258" mass="28301">MSDVRFGWIGETRRTALRSLLAAEVSHWSSDWWIQHAAAEVDVRSSDRWSATEKKAISWVSYADAGVLALYWRHMDVSAVGCHLAGTVRGEDAALAQRIGEDALQDLAKRVYRRAEGAGAERWKQERLPAYVASPHLGAYLVTFTLGGLAMELAIDRQLVDRLTPPTYTGNTRLVSRQDALGQARVSVTAVMDFGQVNLTHLPDLRVGEVLVGDRGLDEALQVIVNGKGAVAIGYMKRLGAQRAVVLDGITLQEQHKS</sequence>
<organism evidence="1 2">
    <name type="scientific">Dyella tabacisoli</name>
    <dbReference type="NCBI Taxonomy" id="2282381"/>
    <lineage>
        <taxon>Bacteria</taxon>
        <taxon>Pseudomonadati</taxon>
        <taxon>Pseudomonadota</taxon>
        <taxon>Gammaproteobacteria</taxon>
        <taxon>Lysobacterales</taxon>
        <taxon>Rhodanobacteraceae</taxon>
        <taxon>Dyella</taxon>
    </lineage>
</organism>
<name>A0A369UKY9_9GAMM</name>
<dbReference type="AlphaFoldDB" id="A0A369UKY9"/>
<reference evidence="1 2" key="1">
    <citation type="submission" date="2018-07" db="EMBL/GenBank/DDBJ databases">
        <title>Dyella tabacisoli L4-6T, whole genome shotgun sequence.</title>
        <authorList>
            <person name="Zhou X.-K."/>
            <person name="Li W.-J."/>
            <person name="Duan Y.-Q."/>
        </authorList>
    </citation>
    <scope>NUCLEOTIDE SEQUENCE [LARGE SCALE GENOMIC DNA]</scope>
    <source>
        <strain evidence="1 2">L4-6</strain>
    </source>
</reference>
<dbReference type="Gene3D" id="2.30.330.10">
    <property type="entry name" value="SpoA-like"/>
    <property type="match status" value="1"/>
</dbReference>
<evidence type="ECO:0008006" key="3">
    <source>
        <dbReference type="Google" id="ProtNLM"/>
    </source>
</evidence>
<comment type="caution">
    <text evidence="1">The sequence shown here is derived from an EMBL/GenBank/DDBJ whole genome shotgun (WGS) entry which is preliminary data.</text>
</comment>